<dbReference type="Pfam" id="PF00248">
    <property type="entry name" value="Aldo_ket_red"/>
    <property type="match status" value="1"/>
</dbReference>
<name>A0A553I870_9PEZI</name>
<feature type="domain" description="DUF7791" evidence="5">
    <location>
        <begin position="864"/>
        <end position="1016"/>
    </location>
</feature>
<accession>A0A553I870</accession>
<dbReference type="GO" id="GO:0016616">
    <property type="term" value="F:oxidoreductase activity, acting on the CH-OH group of donors, NAD or NADP as acceptor"/>
    <property type="evidence" value="ECO:0007669"/>
    <property type="project" value="UniProtKB-ARBA"/>
</dbReference>
<dbReference type="PRINTS" id="PR00069">
    <property type="entry name" value="ALDKETRDTASE"/>
</dbReference>
<dbReference type="Pfam" id="PF25053">
    <property type="entry name" value="DUF7791"/>
    <property type="match status" value="1"/>
</dbReference>
<dbReference type="InterPro" id="IPR056884">
    <property type="entry name" value="NPHP3-like_N"/>
</dbReference>
<keyword evidence="7" id="KW-1185">Reference proteome</keyword>
<organism evidence="6 7">
    <name type="scientific">Xylaria flabelliformis</name>
    <dbReference type="NCBI Taxonomy" id="2512241"/>
    <lineage>
        <taxon>Eukaryota</taxon>
        <taxon>Fungi</taxon>
        <taxon>Dikarya</taxon>
        <taxon>Ascomycota</taxon>
        <taxon>Pezizomycotina</taxon>
        <taxon>Sordariomycetes</taxon>
        <taxon>Xylariomycetidae</taxon>
        <taxon>Xylariales</taxon>
        <taxon>Xylariaceae</taxon>
        <taxon>Xylaria</taxon>
    </lineage>
</organism>
<comment type="caution">
    <text evidence="6">The sequence shown here is derived from an EMBL/GenBank/DDBJ whole genome shotgun (WGS) entry which is preliminary data.</text>
</comment>
<protein>
    <recommendedName>
        <fullName evidence="8">NACHT domain-containing protein</fullName>
    </recommendedName>
</protein>
<dbReference type="PROSITE" id="PS00062">
    <property type="entry name" value="ALDOKETO_REDUCTASE_2"/>
    <property type="match status" value="1"/>
</dbReference>
<dbReference type="InterPro" id="IPR027417">
    <property type="entry name" value="P-loop_NTPase"/>
</dbReference>
<evidence type="ECO:0000259" key="5">
    <source>
        <dbReference type="Pfam" id="PF25053"/>
    </source>
</evidence>
<sequence length="1420" mass="160368">MAPSTFKLNTGQDMPALGFGTWQAAPGEVAAAVTYALKVGYKLIDAAYCYGNEDEVGQGIAAAIKAGYVTRSEIFVVTKLWNTYSSRAEVGLDKSLKALGLDYVDQFLVHWAVGMNPDGNDDRFPKLPDGSRDITWDHDHTATWKQMEALLATGKTKSIGVCNYSVPYLEQLLKKAAVVPAVNQIENHPSLPQQEVVDFCKSKGIHIVAYSPLGSTGGPLMKSEPVVKVAERKGVSAGTVLLSYHVARGSTVLAKSVTESRIKSNLEIVDLDADDMKILNDYSDALARDGKLERYVYPPFGINFGFPDKKEAGLSISLAGIVLKLVIFSLDFVGDAKQVYRHGATDRNIDLSTVTKSVEDATTSLVKQLDSFSDNQVLDADDEQLKELSLRAAEIGRELAQRLRRVTADNTSKWKSFKAAALGMWDAGEIEKTEKRLSAIRDQIQLRILVGIRDKVDQSHDTHNSRILSNLEEVAKQHANSKEDTRRMIEKLNEADQISRGHHEELVQLGTQILDSINAMSISGSPIHQAELELDEEAAHKIAERRIIRLLCYSGINHREDTISDNYANTFQWIFQDPETTGKPWDNFVNFLKGDTPTYWITGKPGCGKSTLMKFISNEPKTREFLSQWTGERKLIMASYYFYYHGHEYQKSEIGMIRSLLYSILKERRHLIPSALEAKYQDFIEGRKLDNLTLPEARRALADLITHNPDLSFFISIDGLDEFDPVVSRTRVQSLIDFTHSLEKFSNVKVLVSSRPLAEFELGYYGRPSLSVHHLTKEDIHRYAHEKLTKYPRMNSLALKEPDTTNDLLYSIVESSLGVFIWVRLVIESLEDGLTNHESIVDLKKRVDDLPSDLEDLYRTMLSRIDRRYRQQTARLLSFVYFMHSNDDDLTLLDLWFAENADDNMVRNTSVKPIEKQVVRERTWELETLLKYRCMGLIEIEELSRDEFPIGSTDPWSFVGTDEYRATARFLHRSVYEFLGRHGVWNEFVQTYLSPRFSVGLSLFRSAILLIKSCRMSVELDTWDRILRNATVAGDRARLAELETKKPHAHLVHELDLAMRGVMPLAYLSCNVSANKSRFGKALTLNPAHHWSAVCRNIRLALGDTRRGTRTQWPVHDSAHGSLMAFAAASGLTLYIQSQLKGEGRKVLSKTGLPLLGYALMPFHANKTETVKLLLDEGCDPNEMYSGMTLWEWFLWLGAPLDTRTILEAIPTMEAALLAGANPNGRILWNITARARATELDLKAWGLSWHPAGLYLRSTSVCTILAALIETRQSLQDDEYDYDAEPIDEIDEMIQRVIKHLEEHGAVKNEWKDDDSMRRIFLEICHRIDGIASFTQAEDAAMTELSIDHKLESSDLSVQSKAIEFLISGLSDEPPLTVCDIGTTDQARQIRAVRMKWYRKIGRRLKRYVQSLAPDGNVKA</sequence>
<dbReference type="InterPro" id="IPR056693">
    <property type="entry name" value="DUF7791"/>
</dbReference>
<evidence type="ECO:0000256" key="1">
    <source>
        <dbReference type="ARBA" id="ARBA00022737"/>
    </source>
</evidence>
<dbReference type="Gene3D" id="3.40.50.300">
    <property type="entry name" value="P-loop containing nucleotide triphosphate hydrolases"/>
    <property type="match status" value="1"/>
</dbReference>
<dbReference type="InterPro" id="IPR023210">
    <property type="entry name" value="NADP_OxRdtase_dom"/>
</dbReference>
<dbReference type="InterPro" id="IPR018170">
    <property type="entry name" value="Aldo/ket_reductase_CS"/>
</dbReference>
<dbReference type="OrthoDB" id="443402at2759"/>
<feature type="domain" description="NADP-dependent oxidoreductase" evidence="3">
    <location>
        <begin position="17"/>
        <end position="280"/>
    </location>
</feature>
<dbReference type="SUPFAM" id="SSF52540">
    <property type="entry name" value="P-loop containing nucleoside triphosphate hydrolases"/>
    <property type="match status" value="1"/>
</dbReference>
<evidence type="ECO:0000256" key="2">
    <source>
        <dbReference type="ARBA" id="ARBA00023002"/>
    </source>
</evidence>
<feature type="domain" description="Nephrocystin 3-like N-terminal" evidence="4">
    <location>
        <begin position="569"/>
        <end position="755"/>
    </location>
</feature>
<gene>
    <name evidence="6" type="ORF">FHL15_002656</name>
</gene>
<evidence type="ECO:0000313" key="7">
    <source>
        <dbReference type="Proteomes" id="UP000319160"/>
    </source>
</evidence>
<dbReference type="InterPro" id="IPR020471">
    <property type="entry name" value="AKR"/>
</dbReference>
<dbReference type="FunFam" id="3.20.20.100:FF:000002">
    <property type="entry name" value="2,5-diketo-D-gluconic acid reductase A"/>
    <property type="match status" value="1"/>
</dbReference>
<evidence type="ECO:0000313" key="6">
    <source>
        <dbReference type="EMBL" id="TRX96384.1"/>
    </source>
</evidence>
<evidence type="ECO:0000259" key="3">
    <source>
        <dbReference type="Pfam" id="PF00248"/>
    </source>
</evidence>
<keyword evidence="2" id="KW-0560">Oxidoreductase</keyword>
<dbReference type="PANTHER" id="PTHR10039:SF5">
    <property type="entry name" value="NACHT DOMAIN-CONTAINING PROTEIN"/>
    <property type="match status" value="1"/>
</dbReference>
<evidence type="ECO:0008006" key="8">
    <source>
        <dbReference type="Google" id="ProtNLM"/>
    </source>
</evidence>
<dbReference type="Proteomes" id="UP000319160">
    <property type="component" value="Unassembled WGS sequence"/>
</dbReference>
<evidence type="ECO:0000259" key="4">
    <source>
        <dbReference type="Pfam" id="PF24883"/>
    </source>
</evidence>
<dbReference type="InterPro" id="IPR036812">
    <property type="entry name" value="NAD(P)_OxRdtase_dom_sf"/>
</dbReference>
<dbReference type="EMBL" id="VFLP01000011">
    <property type="protein sequence ID" value="TRX96384.1"/>
    <property type="molecule type" value="Genomic_DNA"/>
</dbReference>
<dbReference type="STRING" id="2512241.A0A553I870"/>
<keyword evidence="1" id="KW-0677">Repeat</keyword>
<dbReference type="Gene3D" id="3.20.20.100">
    <property type="entry name" value="NADP-dependent oxidoreductase domain"/>
    <property type="match status" value="1"/>
</dbReference>
<dbReference type="PANTHER" id="PTHR10039">
    <property type="entry name" value="AMELOGENIN"/>
    <property type="match status" value="1"/>
</dbReference>
<dbReference type="SUPFAM" id="SSF51430">
    <property type="entry name" value="NAD(P)-linked oxidoreductase"/>
    <property type="match status" value="1"/>
</dbReference>
<dbReference type="PROSITE" id="PS00063">
    <property type="entry name" value="ALDOKETO_REDUCTASE_3"/>
    <property type="match status" value="1"/>
</dbReference>
<dbReference type="Pfam" id="PF24883">
    <property type="entry name" value="NPHP3_N"/>
    <property type="match status" value="1"/>
</dbReference>
<proteinExistence type="predicted"/>
<reference evidence="7" key="1">
    <citation type="submission" date="2019-06" db="EMBL/GenBank/DDBJ databases">
        <title>Draft genome sequence of the griseofulvin-producing fungus Xylaria cubensis strain G536.</title>
        <authorList>
            <person name="Mead M.E."/>
            <person name="Raja H.A."/>
            <person name="Steenwyk J.L."/>
            <person name="Knowles S.L."/>
            <person name="Oberlies N.H."/>
            <person name="Rokas A."/>
        </authorList>
    </citation>
    <scope>NUCLEOTIDE SEQUENCE [LARGE SCALE GENOMIC DNA]</scope>
    <source>
        <strain evidence="7">G536</strain>
    </source>
</reference>